<evidence type="ECO:0000313" key="2">
    <source>
        <dbReference type="EMBL" id="THH21160.1"/>
    </source>
</evidence>
<evidence type="ECO:0000313" key="3">
    <source>
        <dbReference type="Proteomes" id="UP000310158"/>
    </source>
</evidence>
<protein>
    <submittedName>
        <fullName evidence="2">Uncharacterized protein</fullName>
    </submittedName>
</protein>
<dbReference type="AlphaFoldDB" id="A0A4S4MDL9"/>
<sequence>MRHACIHTSRRVVNEINNKRMTSINTQLSQKALLSRRKNAGFSNGFSQPYRPKKHQHRRYRGTKYKTTSSPGGRETHRASETLPAPLAPQCLDGLHSRANWLLAPLALGRAQAHVARLAIWVPVVHREADTVVHEHAIAGEGQLAPISAGRQERVPALRAEEMRLVICPLAQLRIVERNKPLVDDCRLAVIAPRRKVLFAQRSAFATEQKRKKAI</sequence>
<organism evidence="2 3">
    <name type="scientific">Bondarzewia mesenterica</name>
    <dbReference type="NCBI Taxonomy" id="1095465"/>
    <lineage>
        <taxon>Eukaryota</taxon>
        <taxon>Fungi</taxon>
        <taxon>Dikarya</taxon>
        <taxon>Basidiomycota</taxon>
        <taxon>Agaricomycotina</taxon>
        <taxon>Agaricomycetes</taxon>
        <taxon>Russulales</taxon>
        <taxon>Bondarzewiaceae</taxon>
        <taxon>Bondarzewia</taxon>
    </lineage>
</organism>
<dbReference type="Proteomes" id="UP000310158">
    <property type="component" value="Unassembled WGS sequence"/>
</dbReference>
<dbReference type="EMBL" id="SGPL01000007">
    <property type="protein sequence ID" value="THH21160.1"/>
    <property type="molecule type" value="Genomic_DNA"/>
</dbReference>
<evidence type="ECO:0000256" key="1">
    <source>
        <dbReference type="SAM" id="MobiDB-lite"/>
    </source>
</evidence>
<comment type="caution">
    <text evidence="2">The sequence shown here is derived from an EMBL/GenBank/DDBJ whole genome shotgun (WGS) entry which is preliminary data.</text>
</comment>
<gene>
    <name evidence="2" type="ORF">EW146_g333</name>
</gene>
<name>A0A4S4MDL9_9AGAM</name>
<accession>A0A4S4MDL9</accession>
<feature type="region of interest" description="Disordered" evidence="1">
    <location>
        <begin position="41"/>
        <end position="83"/>
    </location>
</feature>
<proteinExistence type="predicted"/>
<feature type="compositionally biased region" description="Basic residues" evidence="1">
    <location>
        <begin position="51"/>
        <end position="64"/>
    </location>
</feature>
<reference evidence="2 3" key="1">
    <citation type="submission" date="2019-02" db="EMBL/GenBank/DDBJ databases">
        <title>Genome sequencing of the rare red list fungi Bondarzewia mesenterica.</title>
        <authorList>
            <person name="Buettner E."/>
            <person name="Kellner H."/>
        </authorList>
    </citation>
    <scope>NUCLEOTIDE SEQUENCE [LARGE SCALE GENOMIC DNA]</scope>
    <source>
        <strain evidence="2 3">DSM 108281</strain>
    </source>
</reference>
<keyword evidence="3" id="KW-1185">Reference proteome</keyword>